<evidence type="ECO:0000256" key="1">
    <source>
        <dbReference type="ARBA" id="ARBA00004202"/>
    </source>
</evidence>
<protein>
    <recommendedName>
        <fullName evidence="6">ABC transporter domain-containing protein</fullName>
    </recommendedName>
</protein>
<dbReference type="Proteomes" id="UP000614741">
    <property type="component" value="Unassembled WGS sequence"/>
</dbReference>
<evidence type="ECO:0000256" key="2">
    <source>
        <dbReference type="ARBA" id="ARBA00022448"/>
    </source>
</evidence>
<dbReference type="PANTHER" id="PTHR42711">
    <property type="entry name" value="ABC TRANSPORTER ATP-BINDING PROTEIN"/>
    <property type="match status" value="1"/>
</dbReference>
<evidence type="ECO:0000259" key="6">
    <source>
        <dbReference type="PROSITE" id="PS50893"/>
    </source>
</evidence>
<keyword evidence="2" id="KW-0813">Transport</keyword>
<name>A0ABQ4DI91_9CELL</name>
<evidence type="ECO:0000256" key="3">
    <source>
        <dbReference type="ARBA" id="ARBA00022741"/>
    </source>
</evidence>
<dbReference type="InterPro" id="IPR050763">
    <property type="entry name" value="ABC_transporter_ATP-binding"/>
</dbReference>
<accession>A0ABQ4DI91</accession>
<evidence type="ECO:0000313" key="7">
    <source>
        <dbReference type="EMBL" id="GIG39056.1"/>
    </source>
</evidence>
<dbReference type="SUPFAM" id="SSF52540">
    <property type="entry name" value="P-loop containing nucleoside triphosphate hydrolases"/>
    <property type="match status" value="1"/>
</dbReference>
<dbReference type="EMBL" id="BONP01000003">
    <property type="protein sequence ID" value="GIG39056.1"/>
    <property type="molecule type" value="Genomic_DNA"/>
</dbReference>
<dbReference type="RefSeq" id="WP_203671371.1">
    <property type="nucleotide sequence ID" value="NZ_BONP01000003.1"/>
</dbReference>
<dbReference type="InterPro" id="IPR003593">
    <property type="entry name" value="AAA+_ATPase"/>
</dbReference>
<reference evidence="7 8" key="1">
    <citation type="submission" date="2021-01" db="EMBL/GenBank/DDBJ databases">
        <title>Whole genome shotgun sequence of Cellulomonas phragmiteti NBRC 110785.</title>
        <authorList>
            <person name="Komaki H."/>
            <person name="Tamura T."/>
        </authorList>
    </citation>
    <scope>NUCLEOTIDE SEQUENCE [LARGE SCALE GENOMIC DNA]</scope>
    <source>
        <strain evidence="7 8">NBRC 110785</strain>
    </source>
</reference>
<dbReference type="PROSITE" id="PS50893">
    <property type="entry name" value="ABC_TRANSPORTER_2"/>
    <property type="match status" value="1"/>
</dbReference>
<evidence type="ECO:0000313" key="8">
    <source>
        <dbReference type="Proteomes" id="UP000614741"/>
    </source>
</evidence>
<evidence type="ECO:0000256" key="4">
    <source>
        <dbReference type="ARBA" id="ARBA00022840"/>
    </source>
</evidence>
<gene>
    <name evidence="7" type="ORF">Cph01nite_08180</name>
</gene>
<dbReference type="InterPro" id="IPR003439">
    <property type="entry name" value="ABC_transporter-like_ATP-bd"/>
</dbReference>
<keyword evidence="3" id="KW-0547">Nucleotide-binding</keyword>
<dbReference type="PANTHER" id="PTHR42711:SF19">
    <property type="entry name" value="DOXORUBICIN RESISTANCE ATP-BINDING PROTEIN DRRA"/>
    <property type="match status" value="1"/>
</dbReference>
<evidence type="ECO:0000256" key="5">
    <source>
        <dbReference type="ARBA" id="ARBA00023251"/>
    </source>
</evidence>
<feature type="domain" description="ABC transporter" evidence="6">
    <location>
        <begin position="7"/>
        <end position="237"/>
    </location>
</feature>
<comment type="subcellular location">
    <subcellularLocation>
        <location evidence="1">Cell membrane</location>
        <topology evidence="1">Peripheral membrane protein</topology>
    </subcellularLocation>
</comment>
<dbReference type="SMART" id="SM00382">
    <property type="entry name" value="AAA"/>
    <property type="match status" value="1"/>
</dbReference>
<dbReference type="InterPro" id="IPR027417">
    <property type="entry name" value="P-loop_NTPase"/>
</dbReference>
<keyword evidence="8" id="KW-1185">Reference proteome</keyword>
<keyword evidence="5" id="KW-0046">Antibiotic resistance</keyword>
<organism evidence="7 8">
    <name type="scientific">Cellulomonas phragmiteti</name>
    <dbReference type="NCBI Taxonomy" id="478780"/>
    <lineage>
        <taxon>Bacteria</taxon>
        <taxon>Bacillati</taxon>
        <taxon>Actinomycetota</taxon>
        <taxon>Actinomycetes</taxon>
        <taxon>Micrococcales</taxon>
        <taxon>Cellulomonadaceae</taxon>
        <taxon>Cellulomonas</taxon>
    </lineage>
</organism>
<dbReference type="Pfam" id="PF00005">
    <property type="entry name" value="ABC_tran"/>
    <property type="match status" value="1"/>
</dbReference>
<comment type="caution">
    <text evidence="7">The sequence shown here is derived from an EMBL/GenBank/DDBJ whole genome shotgun (WGS) entry which is preliminary data.</text>
</comment>
<keyword evidence="4" id="KW-0067">ATP-binding</keyword>
<sequence>MTSEPAVDVRGLRKSYGDLTVLDGVDLTVAAGTVTALLGPNGAGKTTIVGILSTLLSPDGGSARVAGHDVVTQGDAVRRAIGVTGQVSAVDDLLTGVENLRLMTALHHLGRRAGRERVDALLTQFGLTEAARKPVSTWSGGMRRKLDLAMTLVGSPAVVFLDEPTTGLDPRSRRTLWDEVRALVAAGTTVLLTTQYLEEADHLADRVAVLDRGRIVAEGTAAELKSAHDAGSLDDVFLRLTEPTPDAPSAPTTREVA</sequence>
<proteinExistence type="predicted"/>
<dbReference type="Gene3D" id="3.40.50.300">
    <property type="entry name" value="P-loop containing nucleotide triphosphate hydrolases"/>
    <property type="match status" value="1"/>
</dbReference>